<dbReference type="EMBL" id="CP021108">
    <property type="protein sequence ID" value="ARP80658.1"/>
    <property type="molecule type" value="Genomic_DNA"/>
</dbReference>
<name>A0A1W6YI09_9BORD</name>
<dbReference type="InterPro" id="IPR042070">
    <property type="entry name" value="PucR_C-HTH_sf"/>
</dbReference>
<protein>
    <submittedName>
        <fullName evidence="4">CdaR family transcriptional regulator</fullName>
    </submittedName>
</protein>
<feature type="domain" description="GAF" evidence="3">
    <location>
        <begin position="98"/>
        <end position="249"/>
    </location>
</feature>
<dbReference type="Gene3D" id="1.10.10.2840">
    <property type="entry name" value="PucR C-terminal helix-turn-helix domain"/>
    <property type="match status" value="1"/>
</dbReference>
<evidence type="ECO:0000259" key="3">
    <source>
        <dbReference type="SMART" id="SM00065"/>
    </source>
</evidence>
<dbReference type="InterPro" id="IPR025736">
    <property type="entry name" value="PucR_C-HTH_dom"/>
</dbReference>
<gene>
    <name evidence="4" type="ORF">CAL12_07275</name>
</gene>
<dbReference type="Pfam" id="PF13556">
    <property type="entry name" value="HTH_30"/>
    <property type="match status" value="1"/>
</dbReference>
<dbReference type="InterPro" id="IPR029016">
    <property type="entry name" value="GAF-like_dom_sf"/>
</dbReference>
<accession>A0A1W6YI09</accession>
<dbReference type="OrthoDB" id="8026818at2"/>
<keyword evidence="5" id="KW-1185">Reference proteome</keyword>
<dbReference type="InterPro" id="IPR051448">
    <property type="entry name" value="CdaR-like_regulators"/>
</dbReference>
<dbReference type="PANTHER" id="PTHR33744">
    <property type="entry name" value="CARBOHYDRATE DIACID REGULATOR"/>
    <property type="match status" value="1"/>
</dbReference>
<dbReference type="STRING" id="1416806.CAL12_07275"/>
<dbReference type="Gene3D" id="3.30.450.40">
    <property type="match status" value="1"/>
</dbReference>
<dbReference type="SMART" id="SM00065">
    <property type="entry name" value="GAF"/>
    <property type="match status" value="1"/>
</dbReference>
<organism evidence="4 5">
    <name type="scientific">Bordetella genomosp. 8</name>
    <dbReference type="NCBI Taxonomy" id="1416806"/>
    <lineage>
        <taxon>Bacteria</taxon>
        <taxon>Pseudomonadati</taxon>
        <taxon>Pseudomonadota</taxon>
        <taxon>Betaproteobacteria</taxon>
        <taxon>Burkholderiales</taxon>
        <taxon>Alcaligenaceae</taxon>
        <taxon>Bordetella</taxon>
    </lineage>
</organism>
<evidence type="ECO:0000313" key="5">
    <source>
        <dbReference type="Proteomes" id="UP000194151"/>
    </source>
</evidence>
<dbReference type="Pfam" id="PF17853">
    <property type="entry name" value="GGDEF_2"/>
    <property type="match status" value="1"/>
</dbReference>
<dbReference type="KEGG" id="bgv:CAL12_07275"/>
<dbReference type="Proteomes" id="UP000194151">
    <property type="component" value="Chromosome"/>
</dbReference>
<evidence type="ECO:0000256" key="2">
    <source>
        <dbReference type="SAM" id="Coils"/>
    </source>
</evidence>
<dbReference type="SUPFAM" id="SSF55781">
    <property type="entry name" value="GAF domain-like"/>
    <property type="match status" value="1"/>
</dbReference>
<dbReference type="AlphaFoldDB" id="A0A1W6YI09"/>
<comment type="similarity">
    <text evidence="1">Belongs to the CdaR family.</text>
</comment>
<dbReference type="InterPro" id="IPR041522">
    <property type="entry name" value="CdaR_GGDEF"/>
</dbReference>
<evidence type="ECO:0000256" key="1">
    <source>
        <dbReference type="ARBA" id="ARBA00006754"/>
    </source>
</evidence>
<dbReference type="InterPro" id="IPR003018">
    <property type="entry name" value="GAF"/>
</dbReference>
<evidence type="ECO:0000313" key="4">
    <source>
        <dbReference type="EMBL" id="ARP80658.1"/>
    </source>
</evidence>
<dbReference type="PANTHER" id="PTHR33744:SF1">
    <property type="entry name" value="DNA-BINDING TRANSCRIPTIONAL ACTIVATOR ADER"/>
    <property type="match status" value="1"/>
</dbReference>
<sequence>MGHGSVESGQAGQAPTLGVDAVATELVGLLHANAPGTEFAARLAALEALPDAMHQKTGLIELVRMAMALRNRLDLHEQRERGMLAVTESAQDLASRLHLSELLKAVAARARDLLRAHLCWLSVYDAESGEFKALVADGAITQRTGRMTARRELGVAGVVMSTRLPFSTPDYLNDDRFIHDAELDDIFRGEGVGAVVGAPLIWDDEVIGLLFVADRYHRTHTALNVSILCTLATHAAVAINNAKAFADAQAALEKARQARAELEEHARDVQDAVEAHERLTSLLARGASLGELCRDVAQLLQGSVLVLDEAQHVIVRATAPGYQGRAADAYDPYGPYGAAIAQALRDSRRAGRSAIAYESDGELCRAIAVIGGDGIVGAMLLFRREDMRDISIRTFERSSSVIGIVLLSQDRLEATKSRDVSQLLQSLISPRQGEPALTRDRAERFGLDLARPLSLLLVQSLVEPDGRDAIFLARRARQGLDMPGVVMDDVDGVLVLVCGAEDVAPVRRAFADFARRELGDAYLGVLSRPVASAADMPAVHAALRRALAVAGRLGMRGRVLAQHELALYSALFESQDRAGLRAFLDAAIGPVIDHDRKRGTELAATLLAFFDHHQNATATASALDLHVNTVRQRLASVEALMADWRDPARALEIHVALRLWRVGMADDRTLSPAP</sequence>
<feature type="coiled-coil region" evidence="2">
    <location>
        <begin position="245"/>
        <end position="279"/>
    </location>
</feature>
<reference evidence="4 5" key="1">
    <citation type="submission" date="2017-05" db="EMBL/GenBank/DDBJ databases">
        <title>Complete and WGS of Bordetella genogroups.</title>
        <authorList>
            <person name="Spilker T."/>
            <person name="LiPuma J."/>
        </authorList>
    </citation>
    <scope>NUCLEOTIDE SEQUENCE [LARGE SCALE GENOMIC DNA]</scope>
    <source>
        <strain evidence="4 5">AU19157</strain>
    </source>
</reference>
<keyword evidence="2" id="KW-0175">Coiled coil</keyword>
<proteinExistence type="inferred from homology"/>
<dbReference type="Pfam" id="PF01590">
    <property type="entry name" value="GAF"/>
    <property type="match status" value="1"/>
</dbReference>